<dbReference type="AlphaFoldDB" id="A0A5E4MA03"/>
<protein>
    <recommendedName>
        <fullName evidence="3">DUF4485 domain-containing protein</fullName>
    </recommendedName>
</protein>
<accession>A0A5E4MA03</accession>
<evidence type="ECO:0000313" key="1">
    <source>
        <dbReference type="EMBL" id="VVC27237.1"/>
    </source>
</evidence>
<evidence type="ECO:0008006" key="3">
    <source>
        <dbReference type="Google" id="ProtNLM"/>
    </source>
</evidence>
<sequence>MDNGNSYSYDDDLSYQYEDEYKRDRAICEKWIARAKSLQGKDVNVLRHRNNFMKYFLGLMRQTIAETGQSPGCCAWDRPEPGVFDKQIPPPKPLPYQCHWTPDKRTYVAIQPLPNRGAMVYMAVAEKPELGWDFPSKD</sequence>
<proteinExistence type="predicted"/>
<dbReference type="OrthoDB" id="6599787at2759"/>
<reference evidence="1 2" key="1">
    <citation type="submission" date="2019-08" db="EMBL/GenBank/DDBJ databases">
        <authorList>
            <person name="Alioto T."/>
            <person name="Alioto T."/>
            <person name="Gomez Garrido J."/>
        </authorList>
    </citation>
    <scope>NUCLEOTIDE SEQUENCE [LARGE SCALE GENOMIC DNA]</scope>
</reference>
<evidence type="ECO:0000313" key="2">
    <source>
        <dbReference type="Proteomes" id="UP000325440"/>
    </source>
</evidence>
<name>A0A5E4MA03_9HEMI</name>
<dbReference type="EMBL" id="CABPRJ010000075">
    <property type="protein sequence ID" value="VVC27237.1"/>
    <property type="molecule type" value="Genomic_DNA"/>
</dbReference>
<organism evidence="1 2">
    <name type="scientific">Cinara cedri</name>
    <dbReference type="NCBI Taxonomy" id="506608"/>
    <lineage>
        <taxon>Eukaryota</taxon>
        <taxon>Metazoa</taxon>
        <taxon>Ecdysozoa</taxon>
        <taxon>Arthropoda</taxon>
        <taxon>Hexapoda</taxon>
        <taxon>Insecta</taxon>
        <taxon>Pterygota</taxon>
        <taxon>Neoptera</taxon>
        <taxon>Paraneoptera</taxon>
        <taxon>Hemiptera</taxon>
        <taxon>Sternorrhyncha</taxon>
        <taxon>Aphidomorpha</taxon>
        <taxon>Aphidoidea</taxon>
        <taxon>Aphididae</taxon>
        <taxon>Lachninae</taxon>
        <taxon>Cinara</taxon>
    </lineage>
</organism>
<gene>
    <name evidence="1" type="ORF">CINCED_3A005637</name>
</gene>
<dbReference type="Proteomes" id="UP000325440">
    <property type="component" value="Unassembled WGS sequence"/>
</dbReference>
<keyword evidence="2" id="KW-1185">Reference proteome</keyword>